<proteinExistence type="predicted"/>
<dbReference type="AlphaFoldDB" id="A0A0W0FHV3"/>
<gene>
    <name evidence="1" type="ORF">WG66_11503</name>
</gene>
<organism evidence="1 2">
    <name type="scientific">Moniliophthora roreri</name>
    <name type="common">Frosty pod rot fungus</name>
    <name type="synonym">Monilia roreri</name>
    <dbReference type="NCBI Taxonomy" id="221103"/>
    <lineage>
        <taxon>Eukaryota</taxon>
        <taxon>Fungi</taxon>
        <taxon>Dikarya</taxon>
        <taxon>Basidiomycota</taxon>
        <taxon>Agaricomycotina</taxon>
        <taxon>Agaricomycetes</taxon>
        <taxon>Agaricomycetidae</taxon>
        <taxon>Agaricales</taxon>
        <taxon>Marasmiineae</taxon>
        <taxon>Marasmiaceae</taxon>
        <taxon>Moniliophthora</taxon>
    </lineage>
</organism>
<dbReference type="Proteomes" id="UP000054988">
    <property type="component" value="Unassembled WGS sequence"/>
</dbReference>
<evidence type="ECO:0000313" key="1">
    <source>
        <dbReference type="EMBL" id="KTB35919.1"/>
    </source>
</evidence>
<reference evidence="1 2" key="1">
    <citation type="submission" date="2015-12" db="EMBL/GenBank/DDBJ databases">
        <title>Draft genome sequence of Moniliophthora roreri, the causal agent of frosty pod rot of cacao.</title>
        <authorList>
            <person name="Aime M.C."/>
            <person name="Diaz-Valderrama J.R."/>
            <person name="Kijpornyongpan T."/>
            <person name="Phillips-Mora W."/>
        </authorList>
    </citation>
    <scope>NUCLEOTIDE SEQUENCE [LARGE SCALE GENOMIC DNA]</scope>
    <source>
        <strain evidence="1 2">MCA 2952</strain>
    </source>
</reference>
<comment type="caution">
    <text evidence="1">The sequence shown here is derived from an EMBL/GenBank/DDBJ whole genome shotgun (WGS) entry which is preliminary data.</text>
</comment>
<name>A0A0W0FHV3_MONRR</name>
<evidence type="ECO:0000313" key="2">
    <source>
        <dbReference type="Proteomes" id="UP000054988"/>
    </source>
</evidence>
<dbReference type="EMBL" id="LATX01001958">
    <property type="protein sequence ID" value="KTB35919.1"/>
    <property type="molecule type" value="Genomic_DNA"/>
</dbReference>
<protein>
    <submittedName>
        <fullName evidence="1">Uncharacterized protein</fullName>
    </submittedName>
</protein>
<sequence length="20" mass="2470">MITKFESFTCFDPRVCDMLW</sequence>
<accession>A0A0W0FHV3</accession>